<dbReference type="Proteomes" id="UP001219525">
    <property type="component" value="Unassembled WGS sequence"/>
</dbReference>
<evidence type="ECO:0000313" key="2">
    <source>
        <dbReference type="EMBL" id="KAJ7202143.1"/>
    </source>
</evidence>
<dbReference type="AlphaFoldDB" id="A0AAD6V4P3"/>
<feature type="region of interest" description="Disordered" evidence="1">
    <location>
        <begin position="64"/>
        <end position="88"/>
    </location>
</feature>
<evidence type="ECO:0000313" key="3">
    <source>
        <dbReference type="Proteomes" id="UP001219525"/>
    </source>
</evidence>
<comment type="caution">
    <text evidence="2">The sequence shown here is derived from an EMBL/GenBank/DDBJ whole genome shotgun (WGS) entry which is preliminary data.</text>
</comment>
<reference evidence="2" key="1">
    <citation type="submission" date="2023-03" db="EMBL/GenBank/DDBJ databases">
        <title>Massive genome expansion in bonnet fungi (Mycena s.s.) driven by repeated elements and novel gene families across ecological guilds.</title>
        <authorList>
            <consortium name="Lawrence Berkeley National Laboratory"/>
            <person name="Harder C.B."/>
            <person name="Miyauchi S."/>
            <person name="Viragh M."/>
            <person name="Kuo A."/>
            <person name="Thoen E."/>
            <person name="Andreopoulos B."/>
            <person name="Lu D."/>
            <person name="Skrede I."/>
            <person name="Drula E."/>
            <person name="Henrissat B."/>
            <person name="Morin E."/>
            <person name="Kohler A."/>
            <person name="Barry K."/>
            <person name="LaButti K."/>
            <person name="Morin E."/>
            <person name="Salamov A."/>
            <person name="Lipzen A."/>
            <person name="Mereny Z."/>
            <person name="Hegedus B."/>
            <person name="Baldrian P."/>
            <person name="Stursova M."/>
            <person name="Weitz H."/>
            <person name="Taylor A."/>
            <person name="Grigoriev I.V."/>
            <person name="Nagy L.G."/>
            <person name="Martin F."/>
            <person name="Kauserud H."/>
        </authorList>
    </citation>
    <scope>NUCLEOTIDE SEQUENCE</scope>
    <source>
        <strain evidence="2">9144</strain>
    </source>
</reference>
<keyword evidence="3" id="KW-1185">Reference proteome</keyword>
<gene>
    <name evidence="2" type="ORF">GGX14DRAFT_399712</name>
</gene>
<proteinExistence type="predicted"/>
<protein>
    <submittedName>
        <fullName evidence="2">Uncharacterized protein</fullName>
    </submittedName>
</protein>
<sequence length="257" mass="28243">MVPPLLFGDQGMIRRRMERSQLHVGARDAQRNPSVESCNLLNVDGKSMERLTLTRRRRYLLASTAAERGQRRGSRGGRVTDRTSGRPGTVGVERNAIVLRTTTWNMHGTGRMDLIEKVVWSYDAADSPSNKAERCVLRIYAGAELRRLLAAACPDVGPGALSATDALICTSGTACTFVLIPGGIALRIMEYKWNCEATAIGGECIKEHVTRPSGDRSDPNRAEGTRMSLQKREIVQRKSRGGWFDGALFAVERNAAI</sequence>
<evidence type="ECO:0000256" key="1">
    <source>
        <dbReference type="SAM" id="MobiDB-lite"/>
    </source>
</evidence>
<accession>A0AAD6V4P3</accession>
<dbReference type="EMBL" id="JARJCW010000056">
    <property type="protein sequence ID" value="KAJ7202143.1"/>
    <property type="molecule type" value="Genomic_DNA"/>
</dbReference>
<organism evidence="2 3">
    <name type="scientific">Mycena pura</name>
    <dbReference type="NCBI Taxonomy" id="153505"/>
    <lineage>
        <taxon>Eukaryota</taxon>
        <taxon>Fungi</taxon>
        <taxon>Dikarya</taxon>
        <taxon>Basidiomycota</taxon>
        <taxon>Agaricomycotina</taxon>
        <taxon>Agaricomycetes</taxon>
        <taxon>Agaricomycetidae</taxon>
        <taxon>Agaricales</taxon>
        <taxon>Marasmiineae</taxon>
        <taxon>Mycenaceae</taxon>
        <taxon>Mycena</taxon>
    </lineage>
</organism>
<name>A0AAD6V4P3_9AGAR</name>